<evidence type="ECO:0000313" key="7">
    <source>
        <dbReference type="EMBL" id="SBT07646.1"/>
    </source>
</evidence>
<organism evidence="7 8">
    <name type="scientific">Candidatus Propionivibrio aalborgensis</name>
    <dbReference type="NCBI Taxonomy" id="1860101"/>
    <lineage>
        <taxon>Bacteria</taxon>
        <taxon>Pseudomonadati</taxon>
        <taxon>Pseudomonadota</taxon>
        <taxon>Betaproteobacteria</taxon>
        <taxon>Rhodocyclales</taxon>
        <taxon>Rhodocyclaceae</taxon>
        <taxon>Propionivibrio</taxon>
    </lineage>
</organism>
<evidence type="ECO:0000256" key="5">
    <source>
        <dbReference type="ARBA" id="ARBA00023136"/>
    </source>
</evidence>
<feature type="transmembrane region" description="Helical" evidence="6">
    <location>
        <begin position="57"/>
        <end position="77"/>
    </location>
</feature>
<keyword evidence="3 6" id="KW-0812">Transmembrane</keyword>
<accession>A0A1A8XSF2</accession>
<dbReference type="GO" id="GO:0005886">
    <property type="term" value="C:plasma membrane"/>
    <property type="evidence" value="ECO:0007669"/>
    <property type="project" value="UniProtKB-SubCell"/>
</dbReference>
<keyword evidence="4 6" id="KW-1133">Transmembrane helix</keyword>
<keyword evidence="5 6" id="KW-0472">Membrane</keyword>
<gene>
    <name evidence="7" type="ORF">PROAA_230002</name>
</gene>
<dbReference type="AlphaFoldDB" id="A0A1A8XSF2"/>
<protein>
    <recommendedName>
        <fullName evidence="9">LrgA family protein</fullName>
    </recommendedName>
</protein>
<sequence length="122" mass="13146">MLFAITLLLLFQLAGEAISLIFNLPIPGPVIGMALLFAALALRGGPGIELRETAHSLLQHLSLLFVPAGVGVMLHGQRMADEWLPIVVALVISTFLTIAVTAWVLRMLVKRSVNRDSAEPLP</sequence>
<evidence type="ECO:0008006" key="9">
    <source>
        <dbReference type="Google" id="ProtNLM"/>
    </source>
</evidence>
<feature type="transmembrane region" description="Helical" evidence="6">
    <location>
        <begin position="83"/>
        <end position="105"/>
    </location>
</feature>
<keyword evidence="2" id="KW-1003">Cell membrane</keyword>
<evidence type="ECO:0000313" key="8">
    <source>
        <dbReference type="Proteomes" id="UP000199600"/>
    </source>
</evidence>
<evidence type="ECO:0000256" key="6">
    <source>
        <dbReference type="SAM" id="Phobius"/>
    </source>
</evidence>
<dbReference type="InterPro" id="IPR005538">
    <property type="entry name" value="LrgA/CidA"/>
</dbReference>
<feature type="transmembrane region" description="Helical" evidence="6">
    <location>
        <begin position="27"/>
        <end position="45"/>
    </location>
</feature>
<comment type="subcellular location">
    <subcellularLocation>
        <location evidence="1">Cell membrane</location>
        <topology evidence="1">Multi-pass membrane protein</topology>
    </subcellularLocation>
</comment>
<evidence type="ECO:0000256" key="3">
    <source>
        <dbReference type="ARBA" id="ARBA00022692"/>
    </source>
</evidence>
<evidence type="ECO:0000256" key="1">
    <source>
        <dbReference type="ARBA" id="ARBA00004651"/>
    </source>
</evidence>
<reference evidence="7 8" key="1">
    <citation type="submission" date="2016-06" db="EMBL/GenBank/DDBJ databases">
        <authorList>
            <person name="Kjaerup R.B."/>
            <person name="Dalgaard T.S."/>
            <person name="Juul-Madsen H.R."/>
        </authorList>
    </citation>
    <scope>NUCLEOTIDE SEQUENCE [LARGE SCALE GENOMIC DNA]</scope>
    <source>
        <strain evidence="7">2</strain>
    </source>
</reference>
<dbReference type="Proteomes" id="UP000199600">
    <property type="component" value="Unassembled WGS sequence"/>
</dbReference>
<proteinExistence type="predicted"/>
<evidence type="ECO:0000256" key="4">
    <source>
        <dbReference type="ARBA" id="ARBA00022989"/>
    </source>
</evidence>
<dbReference type="PANTHER" id="PTHR33931">
    <property type="entry name" value="HOLIN-LIKE PROTEIN CIDA-RELATED"/>
    <property type="match status" value="1"/>
</dbReference>
<dbReference type="RefSeq" id="WP_186410953.1">
    <property type="nucleotide sequence ID" value="NZ_FLQY01000146.1"/>
</dbReference>
<keyword evidence="8" id="KW-1185">Reference proteome</keyword>
<dbReference type="EMBL" id="FLQY01000146">
    <property type="protein sequence ID" value="SBT07646.1"/>
    <property type="molecule type" value="Genomic_DNA"/>
</dbReference>
<evidence type="ECO:0000256" key="2">
    <source>
        <dbReference type="ARBA" id="ARBA00022475"/>
    </source>
</evidence>
<dbReference type="Pfam" id="PF03788">
    <property type="entry name" value="LrgA"/>
    <property type="match status" value="1"/>
</dbReference>
<dbReference type="PANTHER" id="PTHR33931:SF2">
    <property type="entry name" value="HOLIN-LIKE PROTEIN CIDA"/>
    <property type="match status" value="1"/>
</dbReference>
<name>A0A1A8XSF2_9RHOO</name>